<evidence type="ECO:0000256" key="1">
    <source>
        <dbReference type="SAM" id="MobiDB-lite"/>
    </source>
</evidence>
<dbReference type="InterPro" id="IPR036397">
    <property type="entry name" value="RNaseH_sf"/>
</dbReference>
<dbReference type="NCBIfam" id="NF033516">
    <property type="entry name" value="transpos_IS3"/>
    <property type="match status" value="1"/>
</dbReference>
<dbReference type="SUPFAM" id="SSF53098">
    <property type="entry name" value="Ribonuclease H-like"/>
    <property type="match status" value="1"/>
</dbReference>
<dbReference type="InterPro" id="IPR050900">
    <property type="entry name" value="Transposase_IS3/IS150/IS904"/>
</dbReference>
<gene>
    <name evidence="3" type="ORF">B1B_04639</name>
</gene>
<dbReference type="AlphaFoldDB" id="T1BRE6"/>
<dbReference type="GO" id="GO:0003676">
    <property type="term" value="F:nucleic acid binding"/>
    <property type="evidence" value="ECO:0007669"/>
    <property type="project" value="InterPro"/>
</dbReference>
<comment type="caution">
    <text evidence="3">The sequence shown here is derived from an EMBL/GenBank/DDBJ whole genome shotgun (WGS) entry which is preliminary data.</text>
</comment>
<name>T1BRE6_9ZZZZ</name>
<protein>
    <submittedName>
        <fullName evidence="3">Transposase</fullName>
    </submittedName>
</protein>
<evidence type="ECO:0000313" key="3">
    <source>
        <dbReference type="EMBL" id="EQD71098.1"/>
    </source>
</evidence>
<dbReference type="PANTHER" id="PTHR46889">
    <property type="entry name" value="TRANSPOSASE INSF FOR INSERTION SEQUENCE IS3B-RELATED"/>
    <property type="match status" value="1"/>
</dbReference>
<dbReference type="PANTHER" id="PTHR46889:SF4">
    <property type="entry name" value="TRANSPOSASE INSO FOR INSERTION SEQUENCE ELEMENT IS911B-RELATED"/>
    <property type="match status" value="1"/>
</dbReference>
<dbReference type="InterPro" id="IPR048020">
    <property type="entry name" value="Transpos_IS3"/>
</dbReference>
<feature type="compositionally biased region" description="Polar residues" evidence="1">
    <location>
        <begin position="335"/>
        <end position="346"/>
    </location>
</feature>
<dbReference type="EMBL" id="AUZY01002906">
    <property type="protein sequence ID" value="EQD71098.1"/>
    <property type="molecule type" value="Genomic_DNA"/>
</dbReference>
<organism evidence="3">
    <name type="scientific">mine drainage metagenome</name>
    <dbReference type="NCBI Taxonomy" id="410659"/>
    <lineage>
        <taxon>unclassified sequences</taxon>
        <taxon>metagenomes</taxon>
        <taxon>ecological metagenomes</taxon>
    </lineage>
</organism>
<reference evidence="3" key="2">
    <citation type="journal article" date="2014" name="ISME J.">
        <title>Microbial stratification in low pH oxic and suboxic macroscopic growths along an acid mine drainage.</title>
        <authorList>
            <person name="Mendez-Garcia C."/>
            <person name="Mesa V."/>
            <person name="Sprenger R.R."/>
            <person name="Richter M."/>
            <person name="Diez M.S."/>
            <person name="Solano J."/>
            <person name="Bargiela R."/>
            <person name="Golyshina O.V."/>
            <person name="Manteca A."/>
            <person name="Ramos J.L."/>
            <person name="Gallego J.R."/>
            <person name="Llorente I."/>
            <person name="Martins Dos Santos V.A."/>
            <person name="Jensen O.N."/>
            <person name="Pelaez A.I."/>
            <person name="Sanchez J."/>
            <person name="Ferrer M."/>
        </authorList>
    </citation>
    <scope>NUCLEOTIDE SEQUENCE</scope>
</reference>
<dbReference type="Pfam" id="PF00665">
    <property type="entry name" value="rve"/>
    <property type="match status" value="1"/>
</dbReference>
<dbReference type="PROSITE" id="PS50994">
    <property type="entry name" value="INTEGRASE"/>
    <property type="match status" value="1"/>
</dbReference>
<feature type="domain" description="Integrase catalytic" evidence="2">
    <location>
        <begin position="123"/>
        <end position="288"/>
    </location>
</feature>
<evidence type="ECO:0000259" key="2">
    <source>
        <dbReference type="PROSITE" id="PS50994"/>
    </source>
</evidence>
<reference evidence="3" key="1">
    <citation type="submission" date="2013-08" db="EMBL/GenBank/DDBJ databases">
        <authorList>
            <person name="Mendez C."/>
            <person name="Richter M."/>
            <person name="Ferrer M."/>
            <person name="Sanchez J."/>
        </authorList>
    </citation>
    <scope>NUCLEOTIDE SEQUENCE</scope>
</reference>
<dbReference type="Gene3D" id="3.30.420.10">
    <property type="entry name" value="Ribonuclease H-like superfamily/Ribonuclease H"/>
    <property type="match status" value="1"/>
</dbReference>
<feature type="region of interest" description="Disordered" evidence="1">
    <location>
        <begin position="326"/>
        <end position="346"/>
    </location>
</feature>
<proteinExistence type="predicted"/>
<dbReference type="InterPro" id="IPR012337">
    <property type="entry name" value="RNaseH-like_sf"/>
</dbReference>
<dbReference type="GO" id="GO:0015074">
    <property type="term" value="P:DNA integration"/>
    <property type="evidence" value="ECO:0007669"/>
    <property type="project" value="InterPro"/>
</dbReference>
<sequence length="346" mass="38886">MRSVNDLAVHVGMKAACQAFGLNRGFVYRDRTRHRAIGPRRAPPARPRPPLSLSSLEQQVLLEVLDSERFADVAPPTVYATLLDEGRYHGSIRTMYRLLAARNQSGERRNQRVHPVYAKPELLAVRPREVWSWDITKLKGPGKWTCFHLYVILDIFSRYVVGWMLAQRESAQLAEQFIAETLQKENIAPGTLTLHADRGTSMRSKPVAALLIDLEVAKTHSRPHVSDDNPYSEAQFKTLKYRPDFPERFGSIEDARAHCQQFFHWYNHEHRHSGIGLMTPAAVHDGTAAAMRAQRALALDAAFAAHPIRFKGIAPKPPELPTAAWINPPKKDATPPSTTPTCSLIS</sequence>
<accession>T1BRE6</accession>
<dbReference type="InterPro" id="IPR001584">
    <property type="entry name" value="Integrase_cat-core"/>
</dbReference>